<evidence type="ECO:0000313" key="1">
    <source>
        <dbReference type="EMBL" id="RTR27484.1"/>
    </source>
</evidence>
<dbReference type="RefSeq" id="WP_126351928.1">
    <property type="nucleotide sequence ID" value="NZ_CP086380.1"/>
</dbReference>
<name>A0A431VW77_9DEIO</name>
<organism evidence="1 2">
    <name type="scientific">Deinococcus radiophilus</name>
    <dbReference type="NCBI Taxonomy" id="32062"/>
    <lineage>
        <taxon>Bacteria</taxon>
        <taxon>Thermotogati</taxon>
        <taxon>Deinococcota</taxon>
        <taxon>Deinococci</taxon>
        <taxon>Deinococcales</taxon>
        <taxon>Deinococcaceae</taxon>
        <taxon>Deinococcus</taxon>
    </lineage>
</organism>
<proteinExistence type="predicted"/>
<accession>A0A431VW77</accession>
<evidence type="ECO:0000313" key="2">
    <source>
        <dbReference type="Proteomes" id="UP000277766"/>
    </source>
</evidence>
<dbReference type="EMBL" id="RXPE01000010">
    <property type="protein sequence ID" value="RTR27484.1"/>
    <property type="molecule type" value="Genomic_DNA"/>
</dbReference>
<keyword evidence="2" id="KW-1185">Reference proteome</keyword>
<dbReference type="OrthoDB" id="9803716at2"/>
<dbReference type="AlphaFoldDB" id="A0A431VW77"/>
<evidence type="ECO:0008006" key="3">
    <source>
        <dbReference type="Google" id="ProtNLM"/>
    </source>
</evidence>
<dbReference type="Proteomes" id="UP000277766">
    <property type="component" value="Unassembled WGS sequence"/>
</dbReference>
<gene>
    <name evidence="1" type="ORF">EJ104_06375</name>
</gene>
<sequence length="307" mass="35005">MTRLSQGEYFDELVQRTASYQSSADYLETLRVVAALKDFSPFNAYLLRLQRPNLRFAARLERWHYEFGRQLRQDRPAYPLVILRPFGPVDFVFDYDDTDGYPLPLSVLEPYRASGYISRETWERLFHNARRRGVLVEFRGGEFGEAGSIGLFSTPFQLPKAATRSVREEPPVRFRVSLSSLSREVQFTTLLHELGHLCCGHLGGLPGDDWPNRERLPPTVVEFEAESVSFIVGRRLGLESNAEEYLAGYAARGEVVPQGVSVHTVLKAAGLIEEWASKLTFPRKPRREKAERQLRSKREGLLAGDNL</sequence>
<reference evidence="1 2" key="1">
    <citation type="submission" date="2018-12" db="EMBL/GenBank/DDBJ databases">
        <title>Deinococcus radiophilus ATCC 27603 genome sequencing and assembly.</title>
        <authorList>
            <person name="Maclea K.S."/>
            <person name="Maynard C.R."/>
        </authorList>
    </citation>
    <scope>NUCLEOTIDE SEQUENCE [LARGE SCALE GENOMIC DNA]</scope>
    <source>
        <strain evidence="1 2">ATCC 27603</strain>
    </source>
</reference>
<protein>
    <recommendedName>
        <fullName evidence="3">ImmA/IrrE family metallo-endopeptidase</fullName>
    </recommendedName>
</protein>
<comment type="caution">
    <text evidence="1">The sequence shown here is derived from an EMBL/GenBank/DDBJ whole genome shotgun (WGS) entry which is preliminary data.</text>
</comment>